<name>A0ABT0H086_9HYPH</name>
<gene>
    <name evidence="1" type="ORF">M0H32_20220</name>
</gene>
<proteinExistence type="predicted"/>
<evidence type="ECO:0000313" key="2">
    <source>
        <dbReference type="Proteomes" id="UP001431221"/>
    </source>
</evidence>
<keyword evidence="2" id="KW-1185">Reference proteome</keyword>
<accession>A0ABT0H086</accession>
<sequence length="86" mass="9397">MPELKQLTAHMNAARSRVGKAMWYMVLSQTVVDMLAQNKVITRAALLDQLKANAGFEGNSDNLKEAYQQAAHLIEVGTETPVEPAA</sequence>
<reference evidence="1" key="1">
    <citation type="submission" date="2022-04" db="EMBL/GenBank/DDBJ databases">
        <title>Roseibium sp. CAU 1639 isolated from mud.</title>
        <authorList>
            <person name="Kim W."/>
        </authorList>
    </citation>
    <scope>NUCLEOTIDE SEQUENCE</scope>
    <source>
        <strain evidence="1">CAU 1639</strain>
    </source>
</reference>
<comment type="caution">
    <text evidence="1">The sequence shown here is derived from an EMBL/GenBank/DDBJ whole genome shotgun (WGS) entry which is preliminary data.</text>
</comment>
<dbReference type="Proteomes" id="UP001431221">
    <property type="component" value="Unassembled WGS sequence"/>
</dbReference>
<dbReference type="RefSeq" id="WP_248157108.1">
    <property type="nucleotide sequence ID" value="NZ_JALNMJ010000016.1"/>
</dbReference>
<dbReference type="EMBL" id="JALNMJ010000016">
    <property type="protein sequence ID" value="MCK7614500.1"/>
    <property type="molecule type" value="Genomic_DNA"/>
</dbReference>
<protein>
    <submittedName>
        <fullName evidence="1">Uncharacterized protein</fullName>
    </submittedName>
</protein>
<evidence type="ECO:0000313" key="1">
    <source>
        <dbReference type="EMBL" id="MCK7614500.1"/>
    </source>
</evidence>
<organism evidence="1 2">
    <name type="scientific">Roseibium sediminicola</name>
    <dbReference type="NCBI Taxonomy" id="2933272"/>
    <lineage>
        <taxon>Bacteria</taxon>
        <taxon>Pseudomonadati</taxon>
        <taxon>Pseudomonadota</taxon>
        <taxon>Alphaproteobacteria</taxon>
        <taxon>Hyphomicrobiales</taxon>
        <taxon>Stappiaceae</taxon>
        <taxon>Roseibium</taxon>
    </lineage>
</organism>